<evidence type="ECO:0000256" key="1">
    <source>
        <dbReference type="SAM" id="MobiDB-lite"/>
    </source>
</evidence>
<evidence type="ECO:0000313" key="3">
    <source>
        <dbReference type="Proteomes" id="UP000442990"/>
    </source>
</evidence>
<comment type="caution">
    <text evidence="2">The sequence shown here is derived from an EMBL/GenBank/DDBJ whole genome shotgun (WGS) entry which is preliminary data.</text>
</comment>
<keyword evidence="3" id="KW-1185">Reference proteome</keyword>
<dbReference type="AlphaFoldDB" id="A0A7J5D3E1"/>
<feature type="compositionally biased region" description="Low complexity" evidence="1">
    <location>
        <begin position="9"/>
        <end position="26"/>
    </location>
</feature>
<protein>
    <submittedName>
        <fullName evidence="2">Uncharacterized protein</fullName>
    </submittedName>
</protein>
<proteinExistence type="predicted"/>
<sequence length="147" mass="16160">MTDTTVESAPQETAPAETATETPTEETLPERWAAPVHSYEQLIGRYRTVTVALFKLGEVRALRERPGDWDAVRGLPKGTVSPLREYAVLAPTRAAVLKGFAQALADRHRSTVWAWNSPYSGCWELDWVAPRPSGSRMDQSGSASHAP</sequence>
<gene>
    <name evidence="2" type="ORF">F8144_39430</name>
</gene>
<dbReference type="EMBL" id="WBKG01000052">
    <property type="protein sequence ID" value="KAB1978517.1"/>
    <property type="molecule type" value="Genomic_DNA"/>
</dbReference>
<organism evidence="2 3">
    <name type="scientific">Streptomyces triticiradicis</name>
    <dbReference type="NCBI Taxonomy" id="2651189"/>
    <lineage>
        <taxon>Bacteria</taxon>
        <taxon>Bacillati</taxon>
        <taxon>Actinomycetota</taxon>
        <taxon>Actinomycetes</taxon>
        <taxon>Kitasatosporales</taxon>
        <taxon>Streptomycetaceae</taxon>
        <taxon>Streptomyces</taxon>
    </lineage>
</organism>
<reference evidence="2 3" key="1">
    <citation type="submission" date="2019-09" db="EMBL/GenBank/DDBJ databases">
        <title>Isolation and identification of active actinomycetes.</title>
        <authorList>
            <person name="Yu Z."/>
            <person name="Han C."/>
            <person name="Yu B."/>
        </authorList>
    </citation>
    <scope>NUCLEOTIDE SEQUENCE [LARGE SCALE GENOMIC DNA]</scope>
    <source>
        <strain evidence="2 3">NEAU-H2</strain>
    </source>
</reference>
<feature type="region of interest" description="Disordered" evidence="1">
    <location>
        <begin position="1"/>
        <end position="28"/>
    </location>
</feature>
<evidence type="ECO:0000313" key="2">
    <source>
        <dbReference type="EMBL" id="KAB1978517.1"/>
    </source>
</evidence>
<name>A0A7J5D3E1_9ACTN</name>
<dbReference type="RefSeq" id="WP_151474237.1">
    <property type="nucleotide sequence ID" value="NZ_WBKG01000052.1"/>
</dbReference>
<accession>A0A7J5D3E1</accession>
<dbReference type="Proteomes" id="UP000442990">
    <property type="component" value="Unassembled WGS sequence"/>
</dbReference>